<feature type="domain" description="AMP-dependent synthetase/ligase" evidence="5">
    <location>
        <begin position="36"/>
        <end position="404"/>
    </location>
</feature>
<dbReference type="InterPro" id="IPR042099">
    <property type="entry name" value="ANL_N_sf"/>
</dbReference>
<evidence type="ECO:0000259" key="6">
    <source>
        <dbReference type="Pfam" id="PF13193"/>
    </source>
</evidence>
<dbReference type="InterPro" id="IPR025110">
    <property type="entry name" value="AMP-bd_C"/>
</dbReference>
<evidence type="ECO:0000259" key="5">
    <source>
        <dbReference type="Pfam" id="PF00501"/>
    </source>
</evidence>
<keyword evidence="2 7" id="KW-0436">Ligase</keyword>
<name>A0A5P3V991_9BURK</name>
<proteinExistence type="inferred from homology"/>
<dbReference type="RefSeq" id="WP_151069309.1">
    <property type="nucleotide sequence ID" value="NZ_CP032518.1"/>
</dbReference>
<evidence type="ECO:0000313" key="7">
    <source>
        <dbReference type="EMBL" id="QEZ42954.1"/>
    </source>
</evidence>
<keyword evidence="4" id="KW-0443">Lipid metabolism</keyword>
<evidence type="ECO:0000256" key="3">
    <source>
        <dbReference type="ARBA" id="ARBA00022832"/>
    </source>
</evidence>
<dbReference type="InterPro" id="IPR000873">
    <property type="entry name" value="AMP-dep_synth/lig_dom"/>
</dbReference>
<dbReference type="SUPFAM" id="SSF56801">
    <property type="entry name" value="Acetyl-CoA synthetase-like"/>
    <property type="match status" value="1"/>
</dbReference>
<evidence type="ECO:0000256" key="2">
    <source>
        <dbReference type="ARBA" id="ARBA00022598"/>
    </source>
</evidence>
<sequence>MQENLITPTPSAYTFPLLVKQLLLNAMSIHGQQEITYRGERRYSFRQFRGRVGQLASVLSGLDVRHGTTVAVMDWDSHRYLESYFAIPMMGATLFTVNVRLSAQQILYTLNDSQAEVALVHADFIPVLEEIQAELQFLHTVVVLADGESVPATTLPVAGEYEELMADAAADFEFPDFDERTRAATFYTTGTTGDPKGVAYSHRDIVLHAMGTAMSLCAPREGQRLHREDVYMPITPMFHVLAWGMPYIAVMLGLKTVLPGRYIPERLVSLRQSEQVTFSHCVPTILQMVLQAADTHGQDLSGWKLITGGSALPPALCEAALDRGMDVFTAYGMSETGPIVSLAQLPPGYKPKDRQEEVRMRCATGRPVPFVDFRVVDENMQDVARDGKQQGEIVLRSPFLTKGYVGKPEASEELWAGGYLHTQDIAVMTPDGFVQIVDRIKDVIKTGGEWVSSIEVESLIAGVAGVQECAVVGVRDEKWGERPMAFVVRKADASTGIETIREQLMRHVESNRISKYAVPEPDRIAFVAEIPKTSVGKINKKLLREHATNEGHAGDRA</sequence>
<evidence type="ECO:0000313" key="8">
    <source>
        <dbReference type="Proteomes" id="UP000325743"/>
    </source>
</evidence>
<dbReference type="EMBL" id="CP032518">
    <property type="protein sequence ID" value="QEZ42954.1"/>
    <property type="molecule type" value="Genomic_DNA"/>
</dbReference>
<evidence type="ECO:0000256" key="4">
    <source>
        <dbReference type="ARBA" id="ARBA00023098"/>
    </source>
</evidence>
<dbReference type="Proteomes" id="UP000325743">
    <property type="component" value="Chromosome 1"/>
</dbReference>
<protein>
    <submittedName>
        <fullName evidence="7">Fatty acid--CoA ligase</fullName>
    </submittedName>
</protein>
<dbReference type="NCBIfam" id="NF004837">
    <property type="entry name" value="PRK06187.1"/>
    <property type="match status" value="1"/>
</dbReference>
<dbReference type="Pfam" id="PF00501">
    <property type="entry name" value="AMP-binding"/>
    <property type="match status" value="1"/>
</dbReference>
<keyword evidence="3" id="KW-0276">Fatty acid metabolism</keyword>
<dbReference type="CDD" id="cd12119">
    <property type="entry name" value="ttLC_FACS_AlkK_like"/>
    <property type="match status" value="1"/>
</dbReference>
<dbReference type="PANTHER" id="PTHR43859:SF4">
    <property type="entry name" value="BUTANOATE--COA LIGASE AAE1-RELATED"/>
    <property type="match status" value="1"/>
</dbReference>
<feature type="domain" description="AMP-binding enzyme C-terminal" evidence="6">
    <location>
        <begin position="455"/>
        <end position="537"/>
    </location>
</feature>
<gene>
    <name evidence="7" type="ORF">D2917_01000</name>
</gene>
<dbReference type="AlphaFoldDB" id="A0A5P3V991"/>
<dbReference type="Gene3D" id="3.30.300.30">
    <property type="match status" value="1"/>
</dbReference>
<dbReference type="FunFam" id="3.30.300.30:FF:000008">
    <property type="entry name" value="2,3-dihydroxybenzoate-AMP ligase"/>
    <property type="match status" value="1"/>
</dbReference>
<dbReference type="InterPro" id="IPR045851">
    <property type="entry name" value="AMP-bd_C_sf"/>
</dbReference>
<reference evidence="7 8" key="1">
    <citation type="submission" date="2018-09" db="EMBL/GenBank/DDBJ databases">
        <title>Complete genome sequence of Cupriavidus oxalaticus T2, a bacterium capable of phenol tolerance and degradation.</title>
        <authorList>
            <person name="Yan J."/>
        </authorList>
    </citation>
    <scope>NUCLEOTIDE SEQUENCE [LARGE SCALE GENOMIC DNA]</scope>
    <source>
        <strain evidence="7 8">T2</strain>
    </source>
</reference>
<dbReference type="GO" id="GO:0006631">
    <property type="term" value="P:fatty acid metabolic process"/>
    <property type="evidence" value="ECO:0007669"/>
    <property type="project" value="UniProtKB-KW"/>
</dbReference>
<accession>A0A5P3V991</accession>
<comment type="similarity">
    <text evidence="1">Belongs to the ATP-dependent AMP-binding enzyme family.</text>
</comment>
<dbReference type="GO" id="GO:0016874">
    <property type="term" value="F:ligase activity"/>
    <property type="evidence" value="ECO:0007669"/>
    <property type="project" value="UniProtKB-KW"/>
</dbReference>
<dbReference type="Gene3D" id="3.40.50.12780">
    <property type="entry name" value="N-terminal domain of ligase-like"/>
    <property type="match status" value="1"/>
</dbReference>
<dbReference type="Pfam" id="PF13193">
    <property type="entry name" value="AMP-binding_C"/>
    <property type="match status" value="1"/>
</dbReference>
<organism evidence="7 8">
    <name type="scientific">Cupriavidus oxalaticus</name>
    <dbReference type="NCBI Taxonomy" id="96344"/>
    <lineage>
        <taxon>Bacteria</taxon>
        <taxon>Pseudomonadati</taxon>
        <taxon>Pseudomonadota</taxon>
        <taxon>Betaproteobacteria</taxon>
        <taxon>Burkholderiales</taxon>
        <taxon>Burkholderiaceae</taxon>
        <taxon>Cupriavidus</taxon>
    </lineage>
</organism>
<dbReference type="PANTHER" id="PTHR43859">
    <property type="entry name" value="ACYL-ACTIVATING ENZYME"/>
    <property type="match status" value="1"/>
</dbReference>
<evidence type="ECO:0000256" key="1">
    <source>
        <dbReference type="ARBA" id="ARBA00006432"/>
    </source>
</evidence>